<dbReference type="EMBL" id="LAVV01009798">
    <property type="protein sequence ID" value="KNZ49970.1"/>
    <property type="molecule type" value="Genomic_DNA"/>
</dbReference>
<feature type="compositionally biased region" description="Basic and acidic residues" evidence="1">
    <location>
        <begin position="37"/>
        <end position="55"/>
    </location>
</feature>
<dbReference type="Proteomes" id="UP000037035">
    <property type="component" value="Unassembled WGS sequence"/>
</dbReference>
<feature type="region of interest" description="Disordered" evidence="1">
    <location>
        <begin position="1"/>
        <end position="58"/>
    </location>
</feature>
<comment type="caution">
    <text evidence="2">The sequence shown here is derived from an EMBL/GenBank/DDBJ whole genome shotgun (WGS) entry which is preliminary data.</text>
</comment>
<evidence type="ECO:0000256" key="1">
    <source>
        <dbReference type="SAM" id="MobiDB-lite"/>
    </source>
</evidence>
<evidence type="ECO:0000313" key="3">
    <source>
        <dbReference type="Proteomes" id="UP000037035"/>
    </source>
</evidence>
<sequence>MTGVSNCLPPFPRNQPLKPQNQILRSQRKSKKNRSKHLSEDDAADKTAGDLKKDNNLAPAVGCPAKVKINGFEMMAINLQNKFPSKINLTVTCQTSGLRFEPNAAQKHALFDQKSTYPFRHEKLIQ</sequence>
<dbReference type="AlphaFoldDB" id="A0A0L6UQ55"/>
<organism evidence="2 3">
    <name type="scientific">Puccinia sorghi</name>
    <dbReference type="NCBI Taxonomy" id="27349"/>
    <lineage>
        <taxon>Eukaryota</taxon>
        <taxon>Fungi</taxon>
        <taxon>Dikarya</taxon>
        <taxon>Basidiomycota</taxon>
        <taxon>Pucciniomycotina</taxon>
        <taxon>Pucciniomycetes</taxon>
        <taxon>Pucciniales</taxon>
        <taxon>Pucciniaceae</taxon>
        <taxon>Puccinia</taxon>
    </lineage>
</organism>
<protein>
    <submittedName>
        <fullName evidence="2">Uncharacterized protein</fullName>
    </submittedName>
</protein>
<evidence type="ECO:0000313" key="2">
    <source>
        <dbReference type="EMBL" id="KNZ49970.1"/>
    </source>
</evidence>
<keyword evidence="3" id="KW-1185">Reference proteome</keyword>
<gene>
    <name evidence="2" type="ORF">VP01_4667g4</name>
</gene>
<feature type="compositionally biased region" description="Basic residues" evidence="1">
    <location>
        <begin position="26"/>
        <end position="36"/>
    </location>
</feature>
<name>A0A0L6UQ55_9BASI</name>
<dbReference type="OrthoDB" id="2424990at2759"/>
<dbReference type="VEuPathDB" id="FungiDB:VP01_4667g4"/>
<reference evidence="2 3" key="1">
    <citation type="submission" date="2015-08" db="EMBL/GenBank/DDBJ databases">
        <title>Next Generation Sequencing and Analysis of the Genome of Puccinia sorghi L Schw, the Causal Agent of Maize Common Rust.</title>
        <authorList>
            <person name="Rochi L."/>
            <person name="Burguener G."/>
            <person name="Darino M."/>
            <person name="Turjanski A."/>
            <person name="Kreff E."/>
            <person name="Dieguez M.J."/>
            <person name="Sacco F."/>
        </authorList>
    </citation>
    <scope>NUCLEOTIDE SEQUENCE [LARGE SCALE GENOMIC DNA]</scope>
    <source>
        <strain evidence="2 3">RO10H11247</strain>
    </source>
</reference>
<proteinExistence type="predicted"/>
<accession>A0A0L6UQ55</accession>